<feature type="compositionally biased region" description="Basic and acidic residues" evidence="1">
    <location>
        <begin position="1"/>
        <end position="10"/>
    </location>
</feature>
<evidence type="ECO:0008006" key="4">
    <source>
        <dbReference type="Google" id="ProtNLM"/>
    </source>
</evidence>
<sequence>MIGDTSEHHTTASIHSLRSQETNLNTGSKASSICPSLHHRHTTTKLNRFPTRTVSSQPRTKKPGETTTQPAMSASEQEEEIAGPVAVRRRRDGKEAAPANEEPALAALADDVLLQILGRLEEDPRDWARASCASPRLAALLRAACFPPRVSRALPAELLPADGAPAAWAALHKMSVCCPGLLRAGVLLEPSDDFGLELDIGPDLTVPASSSSSSLEPTATSEPRTSPLPNPSDPPADPDAAVWSLYDDLYLDAAYDCTSEAHTPPAPAPAPAAPAEEAPTPPPAPPPNAVRRGVASGTRRRPRRWLGPVGAHLASGSRTLSREQGNKLLASRFRGDRLYICDWPGCVHAEERRNYMVFRGVFQDFARSQVRRALRDTRRPTVAVDCAFCGCTEAWDLYSAFCLRSFYGYHDDGEPVVRAFVCENGHVAGAWTERPLYS</sequence>
<protein>
    <recommendedName>
        <fullName evidence="4">Phytochrome A-associated F-box protein</fullName>
    </recommendedName>
</protein>
<dbReference type="AlphaFoldDB" id="A0AAD8U3U1"/>
<evidence type="ECO:0000313" key="3">
    <source>
        <dbReference type="Proteomes" id="UP001231189"/>
    </source>
</evidence>
<feature type="compositionally biased region" description="Polar residues" evidence="1">
    <location>
        <begin position="44"/>
        <end position="58"/>
    </location>
</feature>
<evidence type="ECO:0000313" key="2">
    <source>
        <dbReference type="EMBL" id="KAK1697125.1"/>
    </source>
</evidence>
<dbReference type="Proteomes" id="UP001231189">
    <property type="component" value="Unassembled WGS sequence"/>
</dbReference>
<feature type="compositionally biased region" description="Polar residues" evidence="1">
    <location>
        <begin position="215"/>
        <end position="224"/>
    </location>
</feature>
<dbReference type="InterPro" id="IPR036047">
    <property type="entry name" value="F-box-like_dom_sf"/>
</dbReference>
<proteinExistence type="predicted"/>
<feature type="compositionally biased region" description="Polar residues" evidence="1">
    <location>
        <begin position="65"/>
        <end position="75"/>
    </location>
</feature>
<feature type="compositionally biased region" description="Pro residues" evidence="1">
    <location>
        <begin position="226"/>
        <end position="237"/>
    </location>
</feature>
<dbReference type="EMBL" id="JAUUTY010000001">
    <property type="protein sequence ID" value="KAK1697125.1"/>
    <property type="molecule type" value="Genomic_DNA"/>
</dbReference>
<name>A0AAD8U3U1_LOLMU</name>
<reference evidence="2" key="1">
    <citation type="submission" date="2023-07" db="EMBL/GenBank/DDBJ databases">
        <title>A chromosome-level genome assembly of Lolium multiflorum.</title>
        <authorList>
            <person name="Chen Y."/>
            <person name="Copetti D."/>
            <person name="Kolliker R."/>
            <person name="Studer B."/>
        </authorList>
    </citation>
    <scope>NUCLEOTIDE SEQUENCE</scope>
    <source>
        <strain evidence="2">02402/16</strain>
        <tissue evidence="2">Leaf</tissue>
    </source>
</reference>
<feature type="region of interest" description="Disordered" evidence="1">
    <location>
        <begin position="205"/>
        <end position="239"/>
    </location>
</feature>
<accession>A0AAD8U3U1</accession>
<feature type="compositionally biased region" description="Polar residues" evidence="1">
    <location>
        <begin position="11"/>
        <end position="34"/>
    </location>
</feature>
<organism evidence="2 3">
    <name type="scientific">Lolium multiflorum</name>
    <name type="common">Italian ryegrass</name>
    <name type="synonym">Lolium perenne subsp. multiflorum</name>
    <dbReference type="NCBI Taxonomy" id="4521"/>
    <lineage>
        <taxon>Eukaryota</taxon>
        <taxon>Viridiplantae</taxon>
        <taxon>Streptophyta</taxon>
        <taxon>Embryophyta</taxon>
        <taxon>Tracheophyta</taxon>
        <taxon>Spermatophyta</taxon>
        <taxon>Magnoliopsida</taxon>
        <taxon>Liliopsida</taxon>
        <taxon>Poales</taxon>
        <taxon>Poaceae</taxon>
        <taxon>BOP clade</taxon>
        <taxon>Pooideae</taxon>
        <taxon>Poodae</taxon>
        <taxon>Poeae</taxon>
        <taxon>Poeae Chloroplast Group 2 (Poeae type)</taxon>
        <taxon>Loliodinae</taxon>
        <taxon>Loliinae</taxon>
        <taxon>Lolium</taxon>
    </lineage>
</organism>
<feature type="compositionally biased region" description="Pro residues" evidence="1">
    <location>
        <begin position="279"/>
        <end position="288"/>
    </location>
</feature>
<feature type="region of interest" description="Disordered" evidence="1">
    <location>
        <begin position="260"/>
        <end position="310"/>
    </location>
</feature>
<gene>
    <name evidence="2" type="ORF">QYE76_013822</name>
</gene>
<feature type="region of interest" description="Disordered" evidence="1">
    <location>
        <begin position="1"/>
        <end position="102"/>
    </location>
</feature>
<dbReference type="InterPro" id="IPR040267">
    <property type="entry name" value="EID1-like"/>
</dbReference>
<dbReference type="PANTHER" id="PTHR31348">
    <property type="entry name" value="EID1-LIKE F-BOX PROTEIN 2-RELATED"/>
    <property type="match status" value="1"/>
</dbReference>
<dbReference type="PANTHER" id="PTHR31348:SF4">
    <property type="entry name" value="PHYTOCHROME A-ASSOCIATED F-BOX PROTEIN"/>
    <property type="match status" value="1"/>
</dbReference>
<evidence type="ECO:0000256" key="1">
    <source>
        <dbReference type="SAM" id="MobiDB-lite"/>
    </source>
</evidence>
<comment type="caution">
    <text evidence="2">The sequence shown here is derived from an EMBL/GenBank/DDBJ whole genome shotgun (WGS) entry which is preliminary data.</text>
</comment>
<keyword evidence="3" id="KW-1185">Reference proteome</keyword>
<dbReference type="SUPFAM" id="SSF81383">
    <property type="entry name" value="F-box domain"/>
    <property type="match status" value="1"/>
</dbReference>